<dbReference type="AlphaFoldDB" id="A0AAV5KFY5"/>
<accession>A0AAV5KFY5</accession>
<sequence>MEFILIRPVCTAIDDKKGVRHRQQAEREFGTGQQAERESGTVQQVERESGTGNKQRGSPSQAVSKGVRHSAASREGV</sequence>
<keyword evidence="3" id="KW-1185">Reference proteome</keyword>
<protein>
    <submittedName>
        <fullName evidence="2">Uncharacterized protein</fullName>
    </submittedName>
</protein>
<evidence type="ECO:0000313" key="2">
    <source>
        <dbReference type="EMBL" id="GKV23507.1"/>
    </source>
</evidence>
<feature type="compositionally biased region" description="Polar residues" evidence="1">
    <location>
        <begin position="50"/>
        <end position="63"/>
    </location>
</feature>
<feature type="compositionally biased region" description="Basic and acidic residues" evidence="1">
    <location>
        <begin position="16"/>
        <end position="49"/>
    </location>
</feature>
<proteinExistence type="predicted"/>
<comment type="caution">
    <text evidence="2">The sequence shown here is derived from an EMBL/GenBank/DDBJ whole genome shotgun (WGS) entry which is preliminary data.</text>
</comment>
<reference evidence="2 3" key="1">
    <citation type="journal article" date="2021" name="Commun. Biol.">
        <title>The genome of Shorea leprosula (Dipterocarpaceae) highlights the ecological relevance of drought in aseasonal tropical rainforests.</title>
        <authorList>
            <person name="Ng K.K.S."/>
            <person name="Kobayashi M.J."/>
            <person name="Fawcett J.A."/>
            <person name="Hatakeyama M."/>
            <person name="Paape T."/>
            <person name="Ng C.H."/>
            <person name="Ang C.C."/>
            <person name="Tnah L.H."/>
            <person name="Lee C.T."/>
            <person name="Nishiyama T."/>
            <person name="Sese J."/>
            <person name="O'Brien M.J."/>
            <person name="Copetti D."/>
            <person name="Mohd Noor M.I."/>
            <person name="Ong R.C."/>
            <person name="Putra M."/>
            <person name="Sireger I.Z."/>
            <person name="Indrioko S."/>
            <person name="Kosugi Y."/>
            <person name="Izuno A."/>
            <person name="Isagi Y."/>
            <person name="Lee S.L."/>
            <person name="Shimizu K.K."/>
        </authorList>
    </citation>
    <scope>NUCLEOTIDE SEQUENCE [LARGE SCALE GENOMIC DNA]</scope>
    <source>
        <strain evidence="2">214</strain>
    </source>
</reference>
<gene>
    <name evidence="2" type="ORF">SLEP1_g33220</name>
</gene>
<evidence type="ECO:0000313" key="3">
    <source>
        <dbReference type="Proteomes" id="UP001054252"/>
    </source>
</evidence>
<dbReference type="Proteomes" id="UP001054252">
    <property type="component" value="Unassembled WGS sequence"/>
</dbReference>
<dbReference type="EMBL" id="BPVZ01000063">
    <property type="protein sequence ID" value="GKV23507.1"/>
    <property type="molecule type" value="Genomic_DNA"/>
</dbReference>
<feature type="region of interest" description="Disordered" evidence="1">
    <location>
        <begin position="16"/>
        <end position="77"/>
    </location>
</feature>
<organism evidence="2 3">
    <name type="scientific">Rubroshorea leprosula</name>
    <dbReference type="NCBI Taxonomy" id="152421"/>
    <lineage>
        <taxon>Eukaryota</taxon>
        <taxon>Viridiplantae</taxon>
        <taxon>Streptophyta</taxon>
        <taxon>Embryophyta</taxon>
        <taxon>Tracheophyta</taxon>
        <taxon>Spermatophyta</taxon>
        <taxon>Magnoliopsida</taxon>
        <taxon>eudicotyledons</taxon>
        <taxon>Gunneridae</taxon>
        <taxon>Pentapetalae</taxon>
        <taxon>rosids</taxon>
        <taxon>malvids</taxon>
        <taxon>Malvales</taxon>
        <taxon>Dipterocarpaceae</taxon>
        <taxon>Rubroshorea</taxon>
    </lineage>
</organism>
<name>A0AAV5KFY5_9ROSI</name>
<evidence type="ECO:0000256" key="1">
    <source>
        <dbReference type="SAM" id="MobiDB-lite"/>
    </source>
</evidence>